<keyword evidence="1" id="KW-0732">Signal</keyword>
<gene>
    <name evidence="2" type="ORF">O9G_004005</name>
    <name evidence="3" type="ORF">ROZALSC1DRAFT_30205</name>
</gene>
<evidence type="ECO:0000313" key="2">
    <source>
        <dbReference type="EMBL" id="EPZ36346.1"/>
    </source>
</evidence>
<dbReference type="Proteomes" id="UP000030755">
    <property type="component" value="Unassembled WGS sequence"/>
</dbReference>
<dbReference type="EMBL" id="KE560580">
    <property type="protein sequence ID" value="EPZ36346.1"/>
    <property type="molecule type" value="Genomic_DNA"/>
</dbReference>
<feature type="chain" id="PRO_5040665167" evidence="1">
    <location>
        <begin position="19"/>
        <end position="374"/>
    </location>
</feature>
<reference evidence="2 4" key="1">
    <citation type="journal article" date="2013" name="Curr. Biol.">
        <title>Shared signatures of parasitism and phylogenomics unite Cryptomycota and microsporidia.</title>
        <authorList>
            <person name="James T.Y."/>
            <person name="Pelin A."/>
            <person name="Bonen L."/>
            <person name="Ahrendt S."/>
            <person name="Sain D."/>
            <person name="Corradi N."/>
            <person name="Stajich J.E."/>
        </authorList>
    </citation>
    <scope>NUCLEOTIDE SEQUENCE [LARGE SCALE GENOMIC DNA]</scope>
    <source>
        <strain evidence="2 4">CSF55</strain>
        <strain evidence="2 4">CSF55</strain>
    </source>
</reference>
<dbReference type="Proteomes" id="UP000281549">
    <property type="component" value="Unassembled WGS sequence"/>
</dbReference>
<keyword evidence="4" id="KW-1185">Reference proteome</keyword>
<evidence type="ECO:0000256" key="1">
    <source>
        <dbReference type="SAM" id="SignalP"/>
    </source>
</evidence>
<dbReference type="AlphaFoldDB" id="A0A075B183"/>
<organism evidence="2 4">
    <name type="scientific">Rozella allomycis (strain CSF55)</name>
    <dbReference type="NCBI Taxonomy" id="988480"/>
    <lineage>
        <taxon>Eukaryota</taxon>
        <taxon>Fungi</taxon>
        <taxon>Fungi incertae sedis</taxon>
        <taxon>Cryptomycota</taxon>
        <taxon>Cryptomycota incertae sedis</taxon>
        <taxon>Rozella</taxon>
    </lineage>
</organism>
<feature type="signal peptide" evidence="1">
    <location>
        <begin position="1"/>
        <end position="18"/>
    </location>
</feature>
<evidence type="ECO:0000313" key="4">
    <source>
        <dbReference type="Proteomes" id="UP000030755"/>
    </source>
</evidence>
<accession>A0A075B183</accession>
<evidence type="ECO:0000313" key="5">
    <source>
        <dbReference type="Proteomes" id="UP000281549"/>
    </source>
</evidence>
<dbReference type="HOGENOM" id="CLU_739994_0_0_1"/>
<proteinExistence type="predicted"/>
<reference evidence="5" key="2">
    <citation type="journal article" date="2018" name="Nat. Microbiol.">
        <title>Leveraging single-cell genomics to expand the fungal tree of life.</title>
        <authorList>
            <person name="Ahrendt S.R."/>
            <person name="Quandt C.A."/>
            <person name="Ciobanu D."/>
            <person name="Clum A."/>
            <person name="Salamov A."/>
            <person name="Andreopoulos B."/>
            <person name="Cheng J.F."/>
            <person name="Woyke T."/>
            <person name="Pelin A."/>
            <person name="Henrissat B."/>
            <person name="Reynolds N.K."/>
            <person name="Benny G.L."/>
            <person name="Smith M.E."/>
            <person name="James T.Y."/>
            <person name="Grigoriev I.V."/>
        </authorList>
    </citation>
    <scope>NUCLEOTIDE SEQUENCE [LARGE SCALE GENOMIC DNA]</scope>
    <source>
        <strain evidence="5">CSF55</strain>
    </source>
</reference>
<sequence>MKAHYLLLFLIGIFCSHLDQDMTDVDNCFRSILSFPDVQLDDGLRILDELDTQVEKLQCLHRVYYANDVLAMDLFGELIPSSPEQKKSLLKDLVELEMVPFILNFAEIFKPHLQQPDLDHPEFYEKICRQDELIEDLVLSKILRPSMVIGTDNFFPGFGLFTITKCIIKYSSVRVLDHLIMANVFKESSLVDIFYYTSFISTKKFQILIEYHWTRLSAKSQFYLMEFDYKLRNVGNNLRHLALSNCEPEILPCIHGRVLLRLGGPLEPPNYKICRDFKTLEEREKKMIDNFFSGLKVYRDMNQLNQIAEFYKYFLYYHKEALTSGAQLSDNELKEIAIHLYYQLKRYLNRESFLLEVQRFDRESSRLREILESK</sequence>
<name>A0A075B183_ROZAC</name>
<evidence type="ECO:0000313" key="3">
    <source>
        <dbReference type="EMBL" id="RKP18057.1"/>
    </source>
</evidence>
<dbReference type="EMBL" id="ML005575">
    <property type="protein sequence ID" value="RKP18057.1"/>
    <property type="molecule type" value="Genomic_DNA"/>
</dbReference>
<reference evidence="3" key="3">
    <citation type="submission" date="2018-08" db="EMBL/GenBank/DDBJ databases">
        <title>Leveraging single-cell genomics to expand the Fungal Tree of Life.</title>
        <authorList>
            <consortium name="DOE Joint Genome Institute"/>
            <person name="Ahrendt S.R."/>
            <person name="Quandt C.A."/>
            <person name="Ciobanu D."/>
            <person name="Clum A."/>
            <person name="Salamov A."/>
            <person name="Andreopoulos B."/>
            <person name="Cheng J.-F."/>
            <person name="Woyke T."/>
            <person name="Pelin A."/>
            <person name="Henrissat B."/>
            <person name="Reynolds N."/>
            <person name="Benny G.L."/>
            <person name="Smith M.E."/>
            <person name="James T.Y."/>
            <person name="Grigoriev I.V."/>
        </authorList>
    </citation>
    <scope>NUCLEOTIDE SEQUENCE</scope>
    <source>
        <strain evidence="3">CSF55</strain>
    </source>
</reference>
<protein>
    <submittedName>
        <fullName evidence="2">Uncharacterized protein</fullName>
    </submittedName>
</protein>